<organism evidence="1">
    <name type="scientific">marine sediment metagenome</name>
    <dbReference type="NCBI Taxonomy" id="412755"/>
    <lineage>
        <taxon>unclassified sequences</taxon>
        <taxon>metagenomes</taxon>
        <taxon>ecological metagenomes</taxon>
    </lineage>
</organism>
<evidence type="ECO:0000313" key="1">
    <source>
        <dbReference type="EMBL" id="KKL60253.1"/>
    </source>
</evidence>
<comment type="caution">
    <text evidence="1">The sequence shown here is derived from an EMBL/GenBank/DDBJ whole genome shotgun (WGS) entry which is preliminary data.</text>
</comment>
<proteinExistence type="predicted"/>
<feature type="non-terminal residue" evidence="1">
    <location>
        <position position="1"/>
    </location>
</feature>
<protein>
    <submittedName>
        <fullName evidence="1">Uncharacterized protein</fullName>
    </submittedName>
</protein>
<dbReference type="EMBL" id="LAZR01029216">
    <property type="protein sequence ID" value="KKL60253.1"/>
    <property type="molecule type" value="Genomic_DNA"/>
</dbReference>
<gene>
    <name evidence="1" type="ORF">LCGC14_2207220</name>
</gene>
<accession>A0A0F9DEW9</accession>
<sequence>RIQKGYKNPIEKYIVRPSDRDFIEQLLK</sequence>
<dbReference type="AlphaFoldDB" id="A0A0F9DEW9"/>
<reference evidence="1" key="1">
    <citation type="journal article" date="2015" name="Nature">
        <title>Complex archaea that bridge the gap between prokaryotes and eukaryotes.</title>
        <authorList>
            <person name="Spang A."/>
            <person name="Saw J.H."/>
            <person name="Jorgensen S.L."/>
            <person name="Zaremba-Niedzwiedzka K."/>
            <person name="Martijn J."/>
            <person name="Lind A.E."/>
            <person name="van Eijk R."/>
            <person name="Schleper C."/>
            <person name="Guy L."/>
            <person name="Ettema T.J."/>
        </authorList>
    </citation>
    <scope>NUCLEOTIDE SEQUENCE</scope>
</reference>
<name>A0A0F9DEW9_9ZZZZ</name>